<accession>A0A7W1X9W1</accession>
<dbReference type="SUPFAM" id="SSF55120">
    <property type="entry name" value="Pseudouridine synthase"/>
    <property type="match status" value="1"/>
</dbReference>
<evidence type="ECO:0000256" key="4">
    <source>
        <dbReference type="PIRSR" id="PIRSR606225-1"/>
    </source>
</evidence>
<evidence type="ECO:0000256" key="3">
    <source>
        <dbReference type="ARBA" id="ARBA00023235"/>
    </source>
</evidence>
<comment type="similarity">
    <text evidence="2 6">Belongs to the pseudouridine synthase RluA family.</text>
</comment>
<dbReference type="GO" id="GO:0000455">
    <property type="term" value="P:enzyme-directed rRNA pseudouridine synthesis"/>
    <property type="evidence" value="ECO:0007669"/>
    <property type="project" value="UniProtKB-ARBA"/>
</dbReference>
<dbReference type="PANTHER" id="PTHR21600:SF44">
    <property type="entry name" value="RIBOSOMAL LARGE SUBUNIT PSEUDOURIDINE SYNTHASE D"/>
    <property type="match status" value="1"/>
</dbReference>
<name>A0A7W1X9W1_9BACL</name>
<keyword evidence="5" id="KW-0694">RNA-binding</keyword>
<dbReference type="GO" id="GO:0003723">
    <property type="term" value="F:RNA binding"/>
    <property type="evidence" value="ECO:0007669"/>
    <property type="project" value="UniProtKB-KW"/>
</dbReference>
<dbReference type="InterPro" id="IPR020103">
    <property type="entry name" value="PsdUridine_synth_cat_dom_sf"/>
</dbReference>
<evidence type="ECO:0000256" key="6">
    <source>
        <dbReference type="RuleBase" id="RU362028"/>
    </source>
</evidence>
<dbReference type="PANTHER" id="PTHR21600">
    <property type="entry name" value="MITOCHONDRIAL RNA PSEUDOURIDINE SYNTHASE"/>
    <property type="match status" value="1"/>
</dbReference>
<dbReference type="InterPro" id="IPR050188">
    <property type="entry name" value="RluA_PseudoU_synthase"/>
</dbReference>
<organism evidence="8 9">
    <name type="scientific">Thermoactinomyces daqus</name>
    <dbReference type="NCBI Taxonomy" id="1329516"/>
    <lineage>
        <taxon>Bacteria</taxon>
        <taxon>Bacillati</taxon>
        <taxon>Bacillota</taxon>
        <taxon>Bacilli</taxon>
        <taxon>Bacillales</taxon>
        <taxon>Thermoactinomycetaceae</taxon>
        <taxon>Thermoactinomyces</taxon>
    </lineage>
</organism>
<dbReference type="CDD" id="cd00165">
    <property type="entry name" value="S4"/>
    <property type="match status" value="1"/>
</dbReference>
<dbReference type="SMART" id="SM00363">
    <property type="entry name" value="S4"/>
    <property type="match status" value="1"/>
</dbReference>
<feature type="active site" evidence="4">
    <location>
        <position position="136"/>
    </location>
</feature>
<dbReference type="PROSITE" id="PS50889">
    <property type="entry name" value="S4"/>
    <property type="match status" value="1"/>
</dbReference>
<comment type="function">
    <text evidence="6">Responsible for synthesis of pseudouridine from uracil.</text>
</comment>
<dbReference type="InterPro" id="IPR006225">
    <property type="entry name" value="PsdUridine_synth_RluC/D"/>
</dbReference>
<evidence type="ECO:0000313" key="8">
    <source>
        <dbReference type="EMBL" id="MBA4542808.1"/>
    </source>
</evidence>
<dbReference type="SUPFAM" id="SSF55174">
    <property type="entry name" value="Alpha-L RNA-binding motif"/>
    <property type="match status" value="1"/>
</dbReference>
<dbReference type="Gene3D" id="3.10.290.10">
    <property type="entry name" value="RNA-binding S4 domain"/>
    <property type="match status" value="1"/>
</dbReference>
<feature type="domain" description="RNA-binding S4" evidence="7">
    <location>
        <begin position="17"/>
        <end position="75"/>
    </location>
</feature>
<dbReference type="InterPro" id="IPR036986">
    <property type="entry name" value="S4_RNA-bd_sf"/>
</dbReference>
<evidence type="ECO:0000313" key="9">
    <source>
        <dbReference type="Proteomes" id="UP000530514"/>
    </source>
</evidence>
<proteinExistence type="inferred from homology"/>
<dbReference type="InterPro" id="IPR006224">
    <property type="entry name" value="PsdUridine_synth_RluA-like_CS"/>
</dbReference>
<dbReference type="GO" id="GO:0120159">
    <property type="term" value="F:rRNA pseudouridine synthase activity"/>
    <property type="evidence" value="ECO:0007669"/>
    <property type="project" value="UniProtKB-ARBA"/>
</dbReference>
<dbReference type="InterPro" id="IPR006145">
    <property type="entry name" value="PsdUridine_synth_RsuA/RluA"/>
</dbReference>
<dbReference type="InterPro" id="IPR002942">
    <property type="entry name" value="S4_RNA-bd"/>
</dbReference>
<dbReference type="EMBL" id="JACEIP010000009">
    <property type="protein sequence ID" value="MBA4542808.1"/>
    <property type="molecule type" value="Genomic_DNA"/>
</dbReference>
<dbReference type="Proteomes" id="UP000530514">
    <property type="component" value="Unassembled WGS sequence"/>
</dbReference>
<dbReference type="Gene3D" id="3.30.2350.10">
    <property type="entry name" value="Pseudouridine synthase"/>
    <property type="match status" value="1"/>
</dbReference>
<dbReference type="CDD" id="cd02869">
    <property type="entry name" value="PseudoU_synth_RluA_like"/>
    <property type="match status" value="1"/>
</dbReference>
<dbReference type="OrthoDB" id="9773999at2"/>
<evidence type="ECO:0000259" key="7">
    <source>
        <dbReference type="SMART" id="SM00363"/>
    </source>
</evidence>
<dbReference type="AlphaFoldDB" id="A0A7W1X9W1"/>
<comment type="catalytic activity">
    <reaction evidence="1 6">
        <text>a uridine in RNA = a pseudouridine in RNA</text>
        <dbReference type="Rhea" id="RHEA:48348"/>
        <dbReference type="Rhea" id="RHEA-COMP:12068"/>
        <dbReference type="Rhea" id="RHEA-COMP:12069"/>
        <dbReference type="ChEBI" id="CHEBI:65314"/>
        <dbReference type="ChEBI" id="CHEBI:65315"/>
    </reaction>
</comment>
<evidence type="ECO:0000256" key="2">
    <source>
        <dbReference type="ARBA" id="ARBA00010876"/>
    </source>
</evidence>
<protein>
    <recommendedName>
        <fullName evidence="6">Pseudouridine synthase</fullName>
        <ecNumber evidence="6">5.4.99.-</ecNumber>
    </recommendedName>
</protein>
<evidence type="ECO:0000256" key="5">
    <source>
        <dbReference type="PROSITE-ProRule" id="PRU00182"/>
    </source>
</evidence>
<dbReference type="Pfam" id="PF00849">
    <property type="entry name" value="PseudoU_synth_2"/>
    <property type="match status" value="1"/>
</dbReference>
<dbReference type="NCBIfam" id="TIGR00005">
    <property type="entry name" value="rluA_subfam"/>
    <property type="match status" value="1"/>
</dbReference>
<reference evidence="8 9" key="1">
    <citation type="submission" date="2020-07" db="EMBL/GenBank/DDBJ databases">
        <authorList>
            <person name="Feng H."/>
        </authorList>
    </citation>
    <scope>NUCLEOTIDE SEQUENCE [LARGE SCALE GENOMIC DNA]</scope>
    <source>
        <strain evidence="9">s-11</strain>
    </source>
</reference>
<dbReference type="EC" id="5.4.99.-" evidence="6"/>
<evidence type="ECO:0000256" key="1">
    <source>
        <dbReference type="ARBA" id="ARBA00000073"/>
    </source>
</evidence>
<keyword evidence="3 6" id="KW-0413">Isomerase</keyword>
<dbReference type="PROSITE" id="PS01129">
    <property type="entry name" value="PSI_RLU"/>
    <property type="match status" value="1"/>
</dbReference>
<sequence>MNTTMFHHEVTEEESGKMLHQVLKNRFRFSRRMMSRLRLGRFVTVNGEVIYFTARVQEGDRIEIRFPEEETDHIPPQPVPFTVRYEDEDLIVIEKPPGVVVHPTRGYPDQTLANGLMHYWQKKGEKHKVRPVTRLDRDTSGLMVVGKHAYAHAFLAEQMAAKRYERSYLAIVHGAVKEECGTIDRPIKIDVERKVYRYAGEGEGGTPAVTHFEVAERLPGATLLRLRLETGRTHQIRIHLSSIGHPIIGDEMYGIAEEPPLIDRQALHAFHLRLFHPRFREWLEWEAPLPEDMQQLWERLKTGGFPASEGER</sequence>
<keyword evidence="9" id="KW-1185">Reference proteome</keyword>
<gene>
    <name evidence="8" type="ORF">H1164_07820</name>
</gene>
<comment type="caution">
    <text evidence="8">The sequence shown here is derived from an EMBL/GenBank/DDBJ whole genome shotgun (WGS) entry which is preliminary data.</text>
</comment>
<dbReference type="RefSeq" id="WP_033100092.1">
    <property type="nucleotide sequence ID" value="NZ_JACEIP010000009.1"/>
</dbReference>